<sequence>MMQMTPLTLSGTLRLQDAPGLIERLAAALAAGDVEIDASGVLAVDAAAVQVLVSAARTAGATGRRLVLAQDHPALTDAFAGLVLDPVPEGLA</sequence>
<dbReference type="GeneID" id="3718610"/>
<dbReference type="Proteomes" id="UP000002703">
    <property type="component" value="Chromosome 1"/>
</dbReference>
<dbReference type="InterPro" id="IPR058548">
    <property type="entry name" value="MlaB-like_STAS"/>
</dbReference>
<dbReference type="PATRIC" id="fig|272943.9.peg.459"/>
<evidence type="ECO:0000313" key="3">
    <source>
        <dbReference type="Proteomes" id="UP000002703"/>
    </source>
</evidence>
<dbReference type="Pfam" id="PF13466">
    <property type="entry name" value="STAS_2"/>
    <property type="match status" value="1"/>
</dbReference>
<proteinExistence type="predicted"/>
<dbReference type="RefSeq" id="WP_017140039.1">
    <property type="nucleotide sequence ID" value="NC_007493.2"/>
</dbReference>
<evidence type="ECO:0000259" key="1">
    <source>
        <dbReference type="PROSITE" id="PS50801"/>
    </source>
</evidence>
<dbReference type="InterPro" id="IPR002645">
    <property type="entry name" value="STAS_dom"/>
</dbReference>
<keyword evidence="3" id="KW-1185">Reference proteome</keyword>
<dbReference type="EMBL" id="CP000143">
    <property type="protein sequence ID" value="ABA77725.2"/>
    <property type="molecule type" value="Genomic_DNA"/>
</dbReference>
<organism evidence="2 3">
    <name type="scientific">Cereibacter sphaeroides (strain ATCC 17023 / DSM 158 / JCM 6121 / CCUG 31486 / LMG 2827 / NBRC 12203 / NCIMB 8253 / ATH 2.4.1.)</name>
    <name type="common">Rhodobacter sphaeroides</name>
    <dbReference type="NCBI Taxonomy" id="272943"/>
    <lineage>
        <taxon>Bacteria</taxon>
        <taxon>Pseudomonadati</taxon>
        <taxon>Pseudomonadota</taxon>
        <taxon>Alphaproteobacteria</taxon>
        <taxon>Rhodobacterales</taxon>
        <taxon>Paracoccaceae</taxon>
        <taxon>Cereibacter</taxon>
    </lineage>
</organism>
<accession>Q3J659</accession>
<dbReference type="KEGG" id="rsp:RSP_1582"/>
<dbReference type="CDD" id="cd07043">
    <property type="entry name" value="STAS_anti-anti-sigma_factors"/>
    <property type="match status" value="1"/>
</dbReference>
<dbReference type="SUPFAM" id="SSF52091">
    <property type="entry name" value="SpoIIaa-like"/>
    <property type="match status" value="1"/>
</dbReference>
<dbReference type="Gene3D" id="3.30.750.24">
    <property type="entry name" value="STAS domain"/>
    <property type="match status" value="1"/>
</dbReference>
<protein>
    <submittedName>
        <fullName evidence="2">Sulfate transporter/antisigma-factor antagonist</fullName>
    </submittedName>
</protein>
<dbReference type="OrthoDB" id="7726822at2"/>
<dbReference type="STRING" id="272943.RSP_1582"/>
<dbReference type="AlphaFoldDB" id="Q3J659"/>
<feature type="domain" description="STAS" evidence="1">
    <location>
        <begin position="1"/>
        <end position="92"/>
    </location>
</feature>
<evidence type="ECO:0000313" key="2">
    <source>
        <dbReference type="EMBL" id="ABA77725.2"/>
    </source>
</evidence>
<reference evidence="3" key="1">
    <citation type="submission" date="2005-09" db="EMBL/GenBank/DDBJ databases">
        <title>Complete sequence of chromosome 1 of Rhodobacter sphaeroides 2.4.1.</title>
        <authorList>
            <person name="Copeland A."/>
            <person name="Lucas S."/>
            <person name="Lapidus A."/>
            <person name="Barry K."/>
            <person name="Detter J.C."/>
            <person name="Glavina T."/>
            <person name="Hammon N."/>
            <person name="Israni S."/>
            <person name="Pitluck S."/>
            <person name="Richardson P."/>
            <person name="Mackenzie C."/>
            <person name="Choudhary M."/>
            <person name="Larimer F."/>
            <person name="Hauser L.J."/>
            <person name="Land M."/>
            <person name="Donohue T.J."/>
            <person name="Kaplan S."/>
        </authorList>
    </citation>
    <scope>NUCLEOTIDE SEQUENCE [LARGE SCALE GENOMIC DNA]</scope>
    <source>
        <strain evidence="3">ATCC 17023 / DSM 158 / JCM 6121 / CCUG 31486 / LMG 2827 / NBRC 12203 / NCIMB 8253 / ATH 2.4.1.</strain>
    </source>
</reference>
<dbReference type="PROSITE" id="PS50801">
    <property type="entry name" value="STAS"/>
    <property type="match status" value="1"/>
</dbReference>
<dbReference type="InterPro" id="IPR036513">
    <property type="entry name" value="STAS_dom_sf"/>
</dbReference>
<dbReference type="EnsemblBacteria" id="ABA77725">
    <property type="protein sequence ID" value="ABA77725"/>
    <property type="gene ID" value="RSP_1582"/>
</dbReference>
<name>Q3J659_CERS4</name>
<gene>
    <name evidence="2" type="ORF">RSP_1582</name>
</gene>